<evidence type="ECO:0000256" key="7">
    <source>
        <dbReference type="SAM" id="Phobius"/>
    </source>
</evidence>
<feature type="chain" id="PRO_5028446381" evidence="8">
    <location>
        <begin position="24"/>
        <end position="399"/>
    </location>
</feature>
<evidence type="ECO:0000256" key="8">
    <source>
        <dbReference type="SAM" id="SignalP"/>
    </source>
</evidence>
<dbReference type="KEGG" id="bbel:109487192"/>
<proteinExistence type="predicted"/>
<name>A0A6P5AKG2_BRABE</name>
<evidence type="ECO:0000256" key="1">
    <source>
        <dbReference type="ARBA" id="ARBA00004370"/>
    </source>
</evidence>
<dbReference type="GeneID" id="109487192"/>
<evidence type="ECO:0000256" key="6">
    <source>
        <dbReference type="SAM" id="MobiDB-lite"/>
    </source>
</evidence>
<dbReference type="GO" id="GO:0038023">
    <property type="term" value="F:signaling receptor activity"/>
    <property type="evidence" value="ECO:0007669"/>
    <property type="project" value="TreeGrafter"/>
</dbReference>
<keyword evidence="4 7" id="KW-1133">Transmembrane helix</keyword>
<protein>
    <submittedName>
        <fullName evidence="11">Uncharacterized protein LOC109487192</fullName>
    </submittedName>
</protein>
<dbReference type="InterPro" id="IPR000157">
    <property type="entry name" value="TIR_dom"/>
</dbReference>
<dbReference type="Gene3D" id="3.40.50.10140">
    <property type="entry name" value="Toll/interleukin-1 receptor homology (TIR) domain"/>
    <property type="match status" value="1"/>
</dbReference>
<feature type="region of interest" description="Disordered" evidence="6">
    <location>
        <begin position="154"/>
        <end position="180"/>
    </location>
</feature>
<evidence type="ECO:0000313" key="10">
    <source>
        <dbReference type="Proteomes" id="UP000515135"/>
    </source>
</evidence>
<organism evidence="10 11">
    <name type="scientific">Branchiostoma belcheri</name>
    <name type="common">Amphioxus</name>
    <dbReference type="NCBI Taxonomy" id="7741"/>
    <lineage>
        <taxon>Eukaryota</taxon>
        <taxon>Metazoa</taxon>
        <taxon>Chordata</taxon>
        <taxon>Cephalochordata</taxon>
        <taxon>Leptocardii</taxon>
        <taxon>Amphioxiformes</taxon>
        <taxon>Branchiostomatidae</taxon>
        <taxon>Branchiostoma</taxon>
    </lineage>
</organism>
<evidence type="ECO:0000313" key="11">
    <source>
        <dbReference type="RefSeq" id="XP_019646734.1"/>
    </source>
</evidence>
<feature type="domain" description="TIR" evidence="9">
    <location>
        <begin position="245"/>
        <end position="377"/>
    </location>
</feature>
<dbReference type="PANTHER" id="PTHR24365">
    <property type="entry name" value="TOLL-LIKE RECEPTOR"/>
    <property type="match status" value="1"/>
</dbReference>
<evidence type="ECO:0000256" key="4">
    <source>
        <dbReference type="ARBA" id="ARBA00022989"/>
    </source>
</evidence>
<reference evidence="11" key="1">
    <citation type="submission" date="2025-08" db="UniProtKB">
        <authorList>
            <consortium name="RefSeq"/>
        </authorList>
    </citation>
    <scope>IDENTIFICATION</scope>
    <source>
        <tissue evidence="11">Gonad</tissue>
    </source>
</reference>
<evidence type="ECO:0000256" key="5">
    <source>
        <dbReference type="ARBA" id="ARBA00023136"/>
    </source>
</evidence>
<comment type="subcellular location">
    <subcellularLocation>
        <location evidence="1">Membrane</location>
    </subcellularLocation>
</comment>
<keyword evidence="2 7" id="KW-0812">Transmembrane</keyword>
<keyword evidence="3 8" id="KW-0732">Signal</keyword>
<dbReference type="GO" id="GO:0007165">
    <property type="term" value="P:signal transduction"/>
    <property type="evidence" value="ECO:0007669"/>
    <property type="project" value="InterPro"/>
</dbReference>
<gene>
    <name evidence="11" type="primary">LOC109487192</name>
</gene>
<dbReference type="InterPro" id="IPR035897">
    <property type="entry name" value="Toll_tir_struct_dom_sf"/>
</dbReference>
<dbReference type="GO" id="GO:0005886">
    <property type="term" value="C:plasma membrane"/>
    <property type="evidence" value="ECO:0007669"/>
    <property type="project" value="TreeGrafter"/>
</dbReference>
<dbReference type="SMART" id="SM00255">
    <property type="entry name" value="TIR"/>
    <property type="match status" value="1"/>
</dbReference>
<evidence type="ECO:0000259" key="9">
    <source>
        <dbReference type="PROSITE" id="PS50104"/>
    </source>
</evidence>
<dbReference type="PROSITE" id="PS50104">
    <property type="entry name" value="TIR"/>
    <property type="match status" value="1"/>
</dbReference>
<evidence type="ECO:0000256" key="3">
    <source>
        <dbReference type="ARBA" id="ARBA00022729"/>
    </source>
</evidence>
<dbReference type="Pfam" id="PF13676">
    <property type="entry name" value="TIR_2"/>
    <property type="match status" value="1"/>
</dbReference>
<keyword evidence="5 7" id="KW-0472">Membrane</keyword>
<sequence>MILPAALFIILQVFGYLCTNSLATPLIRFYDGNVSLPLYITNVQNDYKYICLRDTSNFFERACLETNGTRSFRIEYSNYDGTDTDTDGEFTQSCEGNNNSVNGIAVLFVVTVVIAALAGMLAGAVLSYWYFYEMAEDRCKKNQVSALYDGQISRPGSGATVQSRPSNATVQSRPPNATLRRPQHSMVLSPRINLQGNGTMVKVKMDTKIDSHNGSPRFIQAILHKMEHVKDQVKAVALSEHITPKRYDCFIIYCGKDSAVVNGIIIPRLTELKITYCEHQEHFIAGRDIFTNIQDCISQSRKILAVFSEDFFASDWCRKDLDMAMVHATEKQIEHFIAPIKIDDCVIPDKYGDLKNITYSDLTSYPKDWGEQIRCSLASIRVASMEMEICMCTTSADSI</sequence>
<evidence type="ECO:0000256" key="2">
    <source>
        <dbReference type="ARBA" id="ARBA00022692"/>
    </source>
</evidence>
<keyword evidence="10" id="KW-1185">Reference proteome</keyword>
<dbReference type="PANTHER" id="PTHR24365:SF541">
    <property type="entry name" value="PROTEIN TOLL-RELATED"/>
    <property type="match status" value="1"/>
</dbReference>
<dbReference type="AlphaFoldDB" id="A0A6P5AKG2"/>
<dbReference type="RefSeq" id="XP_019646734.1">
    <property type="nucleotide sequence ID" value="XM_019791175.1"/>
</dbReference>
<feature type="compositionally biased region" description="Polar residues" evidence="6">
    <location>
        <begin position="159"/>
        <end position="175"/>
    </location>
</feature>
<feature type="transmembrane region" description="Helical" evidence="7">
    <location>
        <begin position="105"/>
        <end position="131"/>
    </location>
</feature>
<feature type="signal peptide" evidence="8">
    <location>
        <begin position="1"/>
        <end position="23"/>
    </location>
</feature>
<dbReference type="SUPFAM" id="SSF52200">
    <property type="entry name" value="Toll/Interleukin receptor TIR domain"/>
    <property type="match status" value="1"/>
</dbReference>
<accession>A0A6P5AKG2</accession>
<dbReference type="Proteomes" id="UP000515135">
    <property type="component" value="Unplaced"/>
</dbReference>
<dbReference type="OrthoDB" id="9982425at2759"/>